<evidence type="ECO:0000313" key="1">
    <source>
        <dbReference type="EMBL" id="KRS17251.1"/>
    </source>
</evidence>
<name>A0A0T5P7X1_9RHOB</name>
<reference evidence="1 3" key="1">
    <citation type="submission" date="2015-04" db="EMBL/GenBank/DDBJ databases">
        <title>The draft genome sequence of Roseovarius indicus B108T.</title>
        <authorList>
            <person name="Li G."/>
            <person name="Lai Q."/>
            <person name="Shao Z."/>
            <person name="Yan P."/>
        </authorList>
    </citation>
    <scope>NUCLEOTIDE SEQUENCE [LARGE SCALE GENOMIC DNA]</scope>
    <source>
        <strain evidence="1 3">B108</strain>
    </source>
</reference>
<dbReference type="RefSeq" id="WP_057816839.1">
    <property type="nucleotide sequence ID" value="NZ_CP031598.1"/>
</dbReference>
<protein>
    <submittedName>
        <fullName evidence="1">Uncharacterized protein</fullName>
    </submittedName>
</protein>
<dbReference type="EMBL" id="CP031598">
    <property type="protein sequence ID" value="QEW27641.1"/>
    <property type="molecule type" value="Genomic_DNA"/>
</dbReference>
<keyword evidence="3" id="KW-1185">Reference proteome</keyword>
<dbReference type="EMBL" id="LAXI01000008">
    <property type="protein sequence ID" value="KRS17251.1"/>
    <property type="molecule type" value="Genomic_DNA"/>
</dbReference>
<evidence type="ECO:0000313" key="2">
    <source>
        <dbReference type="EMBL" id="QEW27641.1"/>
    </source>
</evidence>
<dbReference type="KEGG" id="rid:RIdsm_03457"/>
<organism evidence="1 3">
    <name type="scientific">Roseovarius indicus</name>
    <dbReference type="NCBI Taxonomy" id="540747"/>
    <lineage>
        <taxon>Bacteria</taxon>
        <taxon>Pseudomonadati</taxon>
        <taxon>Pseudomonadota</taxon>
        <taxon>Alphaproteobacteria</taxon>
        <taxon>Rhodobacterales</taxon>
        <taxon>Roseobacteraceae</taxon>
        <taxon>Roseovarius</taxon>
    </lineage>
</organism>
<reference evidence="2 4" key="2">
    <citation type="submission" date="2018-08" db="EMBL/GenBank/DDBJ databases">
        <title>Genetic Globetrotter - A new plasmid hitch-hiking vast phylogenetic and geographic distances.</title>
        <authorList>
            <person name="Vollmers J."/>
            <person name="Petersen J."/>
        </authorList>
    </citation>
    <scope>NUCLEOTIDE SEQUENCE [LARGE SCALE GENOMIC DNA]</scope>
    <source>
        <strain evidence="2 4">DSM 26383</strain>
    </source>
</reference>
<gene>
    <name evidence="2" type="ORF">RIdsm_03457</name>
    <name evidence="1" type="ORF">XM52_14380</name>
</gene>
<evidence type="ECO:0000313" key="3">
    <source>
        <dbReference type="Proteomes" id="UP000051401"/>
    </source>
</evidence>
<dbReference type="AlphaFoldDB" id="A0A0T5P7X1"/>
<dbReference type="STRING" id="540747.SAMN04488031_108139"/>
<sequence>MQRLIRAEFEPERFVRSMGVSERLKVRGLMAVCQLKCVGPFILDTSGHDREEAGEHPSCPQLATGTAFLDVCFRQDFTRDAEAFGPTMTDLAGDGKSLELTVTYPVTFLQWFEGIIGDVRTHGGVLRFFGWLNGPKTRDAGSLKVGTDALGRLSDRSFNSVSLFRGEAEIEPLAWAE</sequence>
<dbReference type="Proteomes" id="UP000051401">
    <property type="component" value="Unassembled WGS sequence"/>
</dbReference>
<dbReference type="Proteomes" id="UP000325785">
    <property type="component" value="Chromosome"/>
</dbReference>
<proteinExistence type="predicted"/>
<evidence type="ECO:0000313" key="4">
    <source>
        <dbReference type="Proteomes" id="UP000325785"/>
    </source>
</evidence>
<accession>A0A0T5P7X1</accession>
<dbReference type="PATRIC" id="fig|540747.5.peg.5946"/>